<comment type="caution">
    <text evidence="2">The sequence shown here is derived from an EMBL/GenBank/DDBJ whole genome shotgun (WGS) entry which is preliminary data.</text>
</comment>
<reference evidence="2 3" key="1">
    <citation type="submission" date="2018-07" db="EMBL/GenBank/DDBJ databases">
        <title>Brachybacteriurn paraconglorneratum KCTC 9916.</title>
        <authorList>
            <person name="Li Y."/>
        </authorList>
    </citation>
    <scope>NUCLEOTIDE SEQUENCE [LARGE SCALE GENOMIC DNA]</scope>
    <source>
        <strain evidence="2 3">KCTC 9916</strain>
    </source>
</reference>
<evidence type="ECO:0000313" key="2">
    <source>
        <dbReference type="EMBL" id="RRR19196.1"/>
    </source>
</evidence>
<accession>A0A3R8RQI7</accession>
<dbReference type="GeneID" id="78120587"/>
<dbReference type="EMBL" id="QOCI01000003">
    <property type="protein sequence ID" value="RRR19196.1"/>
    <property type="molecule type" value="Genomic_DNA"/>
</dbReference>
<proteinExistence type="predicted"/>
<protein>
    <submittedName>
        <fullName evidence="2">Uncharacterized protein</fullName>
    </submittedName>
</protein>
<organism evidence="2 3">
    <name type="scientific">Brachybacterium paraconglomeratum</name>
    <dbReference type="NCBI Taxonomy" id="173362"/>
    <lineage>
        <taxon>Bacteria</taxon>
        <taxon>Bacillati</taxon>
        <taxon>Actinomycetota</taxon>
        <taxon>Actinomycetes</taxon>
        <taxon>Micrococcales</taxon>
        <taxon>Dermabacteraceae</taxon>
        <taxon>Brachybacterium</taxon>
    </lineage>
</organism>
<sequence length="296" mass="30961">MSDTPQASQQSSSTEPMITQRDMLGAMEVLAGAGTEPEVLITLTDEELRGLDGASALALLGSPYLDQDQVDADSASASALRSLTARGLVRPGGESVEEEGELVSGSGDPSARPVQLDRRLAGVVTLRRIPEGMITTTRALNGGSTTLAHYLFPRRGVLEEYVTVDGFHHFSVPEVDEVAERIRKFTDPFGVAGEDGEPTTTTRAEAVTGPEAADARALSVITSVAEGEGRQATVVATSDRVRVIDDGAVGPQRSPQDQVQVSDVSPESLRSAIDLLVPRSPEEEPSGDEGTGGPGA</sequence>
<evidence type="ECO:0000256" key="1">
    <source>
        <dbReference type="SAM" id="MobiDB-lite"/>
    </source>
</evidence>
<keyword evidence="3" id="KW-1185">Reference proteome</keyword>
<name>A0A3R8RQI7_9MICO</name>
<dbReference type="RefSeq" id="WP_010552159.1">
    <property type="nucleotide sequence ID" value="NZ_CANLNX010000015.1"/>
</dbReference>
<feature type="region of interest" description="Disordered" evidence="1">
    <location>
        <begin position="91"/>
        <end position="113"/>
    </location>
</feature>
<dbReference type="AlphaFoldDB" id="A0A3R8RQI7"/>
<feature type="region of interest" description="Disordered" evidence="1">
    <location>
        <begin position="247"/>
        <end position="296"/>
    </location>
</feature>
<feature type="compositionally biased region" description="Polar residues" evidence="1">
    <location>
        <begin position="253"/>
        <end position="265"/>
    </location>
</feature>
<evidence type="ECO:0000313" key="3">
    <source>
        <dbReference type="Proteomes" id="UP000274327"/>
    </source>
</evidence>
<gene>
    <name evidence="2" type="ORF">DS079_06015</name>
</gene>
<dbReference type="Proteomes" id="UP000274327">
    <property type="component" value="Unassembled WGS sequence"/>
</dbReference>